<keyword evidence="2" id="KW-0472">Membrane</keyword>
<evidence type="ECO:0000256" key="1">
    <source>
        <dbReference type="SAM" id="MobiDB-lite"/>
    </source>
</evidence>
<dbReference type="RefSeq" id="WP_135764243.1">
    <property type="nucleotide sequence ID" value="NZ_RQHV01000043.1"/>
</dbReference>
<dbReference type="OrthoDB" id="314553at2"/>
<accession>A0A4R9LP31</accession>
<feature type="transmembrane region" description="Helical" evidence="2">
    <location>
        <begin position="12"/>
        <end position="33"/>
    </location>
</feature>
<evidence type="ECO:0000256" key="2">
    <source>
        <dbReference type="SAM" id="Phobius"/>
    </source>
</evidence>
<comment type="caution">
    <text evidence="3">The sequence shown here is derived from an EMBL/GenBank/DDBJ whole genome shotgun (WGS) entry which is preliminary data.</text>
</comment>
<reference evidence="3" key="1">
    <citation type="journal article" date="2019" name="PLoS Negl. Trop. Dis.">
        <title>Revisiting the worldwide diversity of Leptospira species in the environment.</title>
        <authorList>
            <person name="Vincent A.T."/>
            <person name="Schiettekatte O."/>
            <person name="Bourhy P."/>
            <person name="Veyrier F.J."/>
            <person name="Picardeau M."/>
        </authorList>
    </citation>
    <scope>NUCLEOTIDE SEQUENCE [LARGE SCALE GENOMIC DNA]</scope>
    <source>
        <strain evidence="3">201400974</strain>
    </source>
</reference>
<dbReference type="Proteomes" id="UP000298264">
    <property type="component" value="Unassembled WGS sequence"/>
</dbReference>
<evidence type="ECO:0000313" key="3">
    <source>
        <dbReference type="EMBL" id="TGN10599.1"/>
    </source>
</evidence>
<feature type="region of interest" description="Disordered" evidence="1">
    <location>
        <begin position="194"/>
        <end position="224"/>
    </location>
</feature>
<name>A0A4R9LP31_9LEPT</name>
<keyword evidence="4" id="KW-1185">Reference proteome</keyword>
<protein>
    <submittedName>
        <fullName evidence="3">Uncharacterized protein</fullName>
    </submittedName>
</protein>
<feature type="compositionally biased region" description="Acidic residues" evidence="1">
    <location>
        <begin position="79"/>
        <end position="89"/>
    </location>
</feature>
<sequence>MFGNFVKFFYANRLFFAAYLSVSIHITIAIWSYNESQSPYGLTICGPSWIYDTEETKETELVFEMGNQLEGDKKRDQDGESDEGEEEGEGEKGKNEGFAKGKYEGGQWDKLVKDLESTSDLRKNFKNDLDSIVPSSGISDSYIKRERDYEDIIVKEVFPTLHSIREPFKVDIEEAEDSLAVHKERNRIIEEFRKGEEESPPITMRLSLEGEKPPRSPLQMPKEERSRYLDQSLKQSKEKQLNEFISRFLGYDVNKGDLSTFVRDLYYENLQRLAYTFSNDPTYFAVDYFQENLNKEDFLKQMMALLSEHLGTKTGTEILFTIENIYEIQGRALNVYFQNESLYQTYSEERKKELRVETIRRVVEKYKPILREKKIRSFSDAEAAYTNKRLQIIDSLIQNTPNGYRLQDALFEKGRILWESGILKGDDKLLYQAIDEWKKISKKGDGDFLAEKTVENIILTLQQEEIRDAFGKFPSHTRERIDMAIRYRLADVLEKKKLREEKILWPKTKKQVQN</sequence>
<keyword evidence="2" id="KW-1133">Transmembrane helix</keyword>
<feature type="region of interest" description="Disordered" evidence="1">
    <location>
        <begin position="66"/>
        <end position="101"/>
    </location>
</feature>
<evidence type="ECO:0000313" key="4">
    <source>
        <dbReference type="Proteomes" id="UP000298264"/>
    </source>
</evidence>
<dbReference type="EMBL" id="RQHV01000043">
    <property type="protein sequence ID" value="TGN10599.1"/>
    <property type="molecule type" value="Genomic_DNA"/>
</dbReference>
<keyword evidence="2" id="KW-0812">Transmembrane</keyword>
<organism evidence="3 4">
    <name type="scientific">Leptospira ilyithenensis</name>
    <dbReference type="NCBI Taxonomy" id="2484901"/>
    <lineage>
        <taxon>Bacteria</taxon>
        <taxon>Pseudomonadati</taxon>
        <taxon>Spirochaetota</taxon>
        <taxon>Spirochaetia</taxon>
        <taxon>Leptospirales</taxon>
        <taxon>Leptospiraceae</taxon>
        <taxon>Leptospira</taxon>
    </lineage>
</organism>
<proteinExistence type="predicted"/>
<dbReference type="AlphaFoldDB" id="A0A4R9LP31"/>
<feature type="compositionally biased region" description="Basic and acidic residues" evidence="1">
    <location>
        <begin position="90"/>
        <end position="101"/>
    </location>
</feature>
<gene>
    <name evidence="3" type="ORF">EHS11_09960</name>
</gene>